<dbReference type="InterPro" id="IPR010998">
    <property type="entry name" value="Integrase_recombinase_N"/>
</dbReference>
<evidence type="ECO:0000256" key="2">
    <source>
        <dbReference type="ARBA" id="ARBA00023125"/>
    </source>
</evidence>
<proteinExistence type="inferred from homology"/>
<evidence type="ECO:0000259" key="5">
    <source>
        <dbReference type="PROSITE" id="PS51898"/>
    </source>
</evidence>
<dbReference type="Proteomes" id="UP000076923">
    <property type="component" value="Unassembled WGS sequence"/>
</dbReference>
<dbReference type="GO" id="GO:0003677">
    <property type="term" value="F:DNA binding"/>
    <property type="evidence" value="ECO:0007669"/>
    <property type="project" value="UniProtKB-KW"/>
</dbReference>
<evidence type="ECO:0000256" key="3">
    <source>
        <dbReference type="ARBA" id="ARBA00023172"/>
    </source>
</evidence>
<dbReference type="InterPro" id="IPR013762">
    <property type="entry name" value="Integrase-like_cat_sf"/>
</dbReference>
<feature type="coiled-coil region" evidence="4">
    <location>
        <begin position="49"/>
        <end position="76"/>
    </location>
</feature>
<evidence type="ECO:0000256" key="4">
    <source>
        <dbReference type="SAM" id="Coils"/>
    </source>
</evidence>
<dbReference type="PANTHER" id="PTHR30349:SF64">
    <property type="entry name" value="PROPHAGE INTEGRASE INTD-RELATED"/>
    <property type="match status" value="1"/>
</dbReference>
<keyword evidence="4" id="KW-0175">Coiled coil</keyword>
<dbReference type="GO" id="GO:0006310">
    <property type="term" value="P:DNA recombination"/>
    <property type="evidence" value="ECO:0007669"/>
    <property type="project" value="UniProtKB-KW"/>
</dbReference>
<dbReference type="OrthoDB" id="9806835at2"/>
<dbReference type="Gene3D" id="1.10.443.10">
    <property type="entry name" value="Intergrase catalytic core"/>
    <property type="match status" value="1"/>
</dbReference>
<evidence type="ECO:0000313" key="7">
    <source>
        <dbReference type="Proteomes" id="UP000076923"/>
    </source>
</evidence>
<dbReference type="EMBL" id="LVWE01000005">
    <property type="protein sequence ID" value="OAD46007.1"/>
    <property type="molecule type" value="Genomic_DNA"/>
</dbReference>
<dbReference type="InterPro" id="IPR002104">
    <property type="entry name" value="Integrase_catalytic"/>
</dbReference>
<dbReference type="Pfam" id="PF13102">
    <property type="entry name" value="Phage_int_SAM_5"/>
    <property type="match status" value="1"/>
</dbReference>
<dbReference type="InterPro" id="IPR011010">
    <property type="entry name" value="DNA_brk_join_enz"/>
</dbReference>
<dbReference type="STRING" id="1333662.LPB303_03570"/>
<dbReference type="InterPro" id="IPR050090">
    <property type="entry name" value="Tyrosine_recombinase_XerCD"/>
</dbReference>
<name>A0A176TDL6_9FLAO</name>
<dbReference type="AlphaFoldDB" id="A0A176TDL6"/>
<dbReference type="CDD" id="cd01185">
    <property type="entry name" value="INTN1_C_like"/>
    <property type="match status" value="1"/>
</dbReference>
<comment type="similarity">
    <text evidence="1">Belongs to the 'phage' integrase family.</text>
</comment>
<evidence type="ECO:0000313" key="6">
    <source>
        <dbReference type="EMBL" id="OAD46007.1"/>
    </source>
</evidence>
<dbReference type="InterPro" id="IPR025269">
    <property type="entry name" value="SAM-like_dom"/>
</dbReference>
<keyword evidence="3" id="KW-0233">DNA recombination</keyword>
<reference evidence="6 7" key="1">
    <citation type="submission" date="2016-02" db="EMBL/GenBank/DDBJ databases">
        <title>Draft genome sequence of Polaribacter atrinae KACC17473.</title>
        <authorList>
            <person name="Shin S.-K."/>
            <person name="Yi H."/>
        </authorList>
    </citation>
    <scope>NUCLEOTIDE SEQUENCE [LARGE SCALE GENOMIC DNA]</scope>
    <source>
        <strain evidence="6 7">KACC 17473</strain>
    </source>
</reference>
<dbReference type="PROSITE" id="PS51898">
    <property type="entry name" value="TYR_RECOMBINASE"/>
    <property type="match status" value="1"/>
</dbReference>
<gene>
    <name evidence="6" type="ORF">LPB303_03570</name>
</gene>
<organism evidence="6 7">
    <name type="scientific">Polaribacter atrinae</name>
    <dbReference type="NCBI Taxonomy" id="1333662"/>
    <lineage>
        <taxon>Bacteria</taxon>
        <taxon>Pseudomonadati</taxon>
        <taxon>Bacteroidota</taxon>
        <taxon>Flavobacteriia</taxon>
        <taxon>Flavobacteriales</taxon>
        <taxon>Flavobacteriaceae</taxon>
    </lineage>
</organism>
<dbReference type="Gene3D" id="1.10.150.130">
    <property type="match status" value="1"/>
</dbReference>
<comment type="caution">
    <text evidence="6">The sequence shown here is derived from an EMBL/GenBank/DDBJ whole genome shotgun (WGS) entry which is preliminary data.</text>
</comment>
<evidence type="ECO:0000256" key="1">
    <source>
        <dbReference type="ARBA" id="ARBA00008857"/>
    </source>
</evidence>
<dbReference type="SUPFAM" id="SSF56349">
    <property type="entry name" value="DNA breaking-rejoining enzymes"/>
    <property type="match status" value="1"/>
</dbReference>
<keyword evidence="7" id="KW-1185">Reference proteome</keyword>
<dbReference type="Pfam" id="PF00589">
    <property type="entry name" value="Phage_integrase"/>
    <property type="match status" value="1"/>
</dbReference>
<accession>A0A176TDL6</accession>
<sequence>MAVKVKLREKNISGGRKSLYLDFYPAITNHKTGKKTRREFLGLYLYLDKKELKSDLQKLEERIKNLKLQGKDTTSQEKELLDTETFLKTFKGLSSTDKMHNSNTLRRAESIRQKRDNIIGKPEIYSNVEKEQLRINELGEQCFIEYLKKLANKKYGSTHSSWISALKFFEAFTKGSVKFKDLTPNLLEDFKSYLLKANSNKSSKVKLKINTASSYFNKIKAALKQAYKDEILQTDLNNKISPIAEEETRRDFLTIEEVNILYKTSCKNILLRQAAIFSALTGMAFKEIQNMVWDDITFSQNTGYTILTKRQKTKSDNYLPISEQAFSLLGKRKEPTEKVFKGLKYSAYNNKHLAEWISSAGISKKITFHCFRHTYATLQLSNGTDMYTLSKMLGHKSIKTTEIYAKIIDKVKRDTTDKIKLDL</sequence>
<dbReference type="RefSeq" id="WP_068448198.1">
    <property type="nucleotide sequence ID" value="NZ_CP150660.1"/>
</dbReference>
<protein>
    <submittedName>
        <fullName evidence="6">Integrase</fullName>
    </submittedName>
</protein>
<feature type="domain" description="Tyr recombinase" evidence="5">
    <location>
        <begin position="248"/>
        <end position="417"/>
    </location>
</feature>
<dbReference type="PANTHER" id="PTHR30349">
    <property type="entry name" value="PHAGE INTEGRASE-RELATED"/>
    <property type="match status" value="1"/>
</dbReference>
<keyword evidence="2" id="KW-0238">DNA-binding</keyword>
<dbReference type="GO" id="GO:0015074">
    <property type="term" value="P:DNA integration"/>
    <property type="evidence" value="ECO:0007669"/>
    <property type="project" value="InterPro"/>
</dbReference>